<keyword evidence="1" id="KW-0812">Transmembrane</keyword>
<dbReference type="OrthoDB" id="2991872at2759"/>
<dbReference type="Proteomes" id="UP000241462">
    <property type="component" value="Unassembled WGS sequence"/>
</dbReference>
<evidence type="ECO:0000313" key="2">
    <source>
        <dbReference type="EMBL" id="PSR79219.1"/>
    </source>
</evidence>
<accession>A0A2T2ZXV9</accession>
<reference evidence="2 3" key="1">
    <citation type="journal article" date="2018" name="Mycol. Prog.">
        <title>Coniella lustricola, a new species from submerged detritus.</title>
        <authorList>
            <person name="Raudabaugh D.B."/>
            <person name="Iturriaga T."/>
            <person name="Carver A."/>
            <person name="Mondo S."/>
            <person name="Pangilinan J."/>
            <person name="Lipzen A."/>
            <person name="He G."/>
            <person name="Amirebrahimi M."/>
            <person name="Grigoriev I.V."/>
            <person name="Miller A.N."/>
        </authorList>
    </citation>
    <scope>NUCLEOTIDE SEQUENCE [LARGE SCALE GENOMIC DNA]</scope>
    <source>
        <strain evidence="2 3">B22-T-1</strain>
    </source>
</reference>
<keyword evidence="3" id="KW-1185">Reference proteome</keyword>
<feature type="transmembrane region" description="Helical" evidence="1">
    <location>
        <begin position="6"/>
        <end position="24"/>
    </location>
</feature>
<evidence type="ECO:0000313" key="3">
    <source>
        <dbReference type="Proteomes" id="UP000241462"/>
    </source>
</evidence>
<protein>
    <submittedName>
        <fullName evidence="2">Uncharacterized protein</fullName>
    </submittedName>
</protein>
<dbReference type="InParanoid" id="A0A2T2ZXV9"/>
<sequence length="113" mass="12515">MSPIGALTLSIVFAIHLIGGFSWFTHGRHTPTFYAYQLDRAPNDASMWMVPYMDWFLCLLMASPGTRMLGASLSALMQFYGIVKRVREDKEAALDLALACCAVVASLDCLFES</sequence>
<proteinExistence type="predicted"/>
<name>A0A2T2ZXV9_9PEZI</name>
<dbReference type="EMBL" id="KZ678575">
    <property type="protein sequence ID" value="PSR79219.1"/>
    <property type="molecule type" value="Genomic_DNA"/>
</dbReference>
<organism evidence="2 3">
    <name type="scientific">Coniella lustricola</name>
    <dbReference type="NCBI Taxonomy" id="2025994"/>
    <lineage>
        <taxon>Eukaryota</taxon>
        <taxon>Fungi</taxon>
        <taxon>Dikarya</taxon>
        <taxon>Ascomycota</taxon>
        <taxon>Pezizomycotina</taxon>
        <taxon>Sordariomycetes</taxon>
        <taxon>Sordariomycetidae</taxon>
        <taxon>Diaporthales</taxon>
        <taxon>Schizoparmaceae</taxon>
        <taxon>Coniella</taxon>
    </lineage>
</organism>
<gene>
    <name evidence="2" type="ORF">BD289DRAFT_375767</name>
</gene>
<feature type="transmembrane region" description="Helical" evidence="1">
    <location>
        <begin position="55"/>
        <end position="80"/>
    </location>
</feature>
<keyword evidence="1" id="KW-1133">Transmembrane helix</keyword>
<keyword evidence="1" id="KW-0472">Membrane</keyword>
<evidence type="ECO:0000256" key="1">
    <source>
        <dbReference type="SAM" id="Phobius"/>
    </source>
</evidence>
<dbReference type="AlphaFoldDB" id="A0A2T2ZXV9"/>